<feature type="region of interest" description="Disordered" evidence="1">
    <location>
        <begin position="153"/>
        <end position="511"/>
    </location>
</feature>
<dbReference type="Proteomes" id="UP000024376">
    <property type="component" value="Unassembled WGS sequence"/>
</dbReference>
<name>A0A024SD13_HYPJR</name>
<feature type="compositionally biased region" description="Basic and acidic residues" evidence="1">
    <location>
        <begin position="225"/>
        <end position="238"/>
    </location>
</feature>
<feature type="compositionally biased region" description="Polar residues" evidence="1">
    <location>
        <begin position="175"/>
        <end position="187"/>
    </location>
</feature>
<feature type="compositionally biased region" description="Polar residues" evidence="1">
    <location>
        <begin position="361"/>
        <end position="379"/>
    </location>
</feature>
<feature type="compositionally biased region" description="Low complexity" evidence="1">
    <location>
        <begin position="466"/>
        <end position="495"/>
    </location>
</feature>
<evidence type="ECO:0000256" key="1">
    <source>
        <dbReference type="SAM" id="MobiDB-lite"/>
    </source>
</evidence>
<accession>A0A024SD13</accession>
<feature type="compositionally biased region" description="Polar residues" evidence="1">
    <location>
        <begin position="334"/>
        <end position="344"/>
    </location>
</feature>
<dbReference type="KEGG" id="trr:M419DRAFT_136933"/>
<organism evidence="2 3">
    <name type="scientific">Hypocrea jecorina (strain ATCC 56765 / BCRC 32924 / NRRL 11460 / Rut C-30)</name>
    <name type="common">Trichoderma reesei</name>
    <dbReference type="NCBI Taxonomy" id="1344414"/>
    <lineage>
        <taxon>Eukaryota</taxon>
        <taxon>Fungi</taxon>
        <taxon>Dikarya</taxon>
        <taxon>Ascomycota</taxon>
        <taxon>Pezizomycotina</taxon>
        <taxon>Sordariomycetes</taxon>
        <taxon>Hypocreomycetidae</taxon>
        <taxon>Hypocreales</taxon>
        <taxon>Hypocreaceae</taxon>
        <taxon>Trichoderma</taxon>
    </lineage>
</organism>
<feature type="compositionally biased region" description="Basic and acidic residues" evidence="1">
    <location>
        <begin position="311"/>
        <end position="320"/>
    </location>
</feature>
<proteinExistence type="predicted"/>
<protein>
    <submittedName>
        <fullName evidence="2">Uncharacterized protein</fullName>
    </submittedName>
</protein>
<feature type="compositionally biased region" description="Basic residues" evidence="1">
    <location>
        <begin position="453"/>
        <end position="465"/>
    </location>
</feature>
<feature type="compositionally biased region" description="Basic and acidic residues" evidence="1">
    <location>
        <begin position="411"/>
        <end position="424"/>
    </location>
</feature>
<dbReference type="AlphaFoldDB" id="A0A024SD13"/>
<dbReference type="EMBL" id="KI911145">
    <property type="protein sequence ID" value="ETS02376.1"/>
    <property type="molecule type" value="Genomic_DNA"/>
</dbReference>
<dbReference type="OrthoDB" id="4900091at2759"/>
<gene>
    <name evidence="2" type="ORF">M419DRAFT_136933</name>
</gene>
<dbReference type="HOGENOM" id="CLU_533231_0_0_1"/>
<reference evidence="3" key="1">
    <citation type="journal article" date="2013" name="Ind. Biotechnol.">
        <title>Comparative genomics analysis of Trichoderma reesei strains.</title>
        <authorList>
            <person name="Koike H."/>
            <person name="Aerts A."/>
            <person name="LaButti K."/>
            <person name="Grigoriev I.V."/>
            <person name="Baker S.E."/>
        </authorList>
    </citation>
    <scope>NUCLEOTIDE SEQUENCE [LARGE SCALE GENOMIC DNA]</scope>
    <source>
        <strain evidence="3">ATCC 56765 / BCRC 32924 / NRRL 11460 / Rut C-30</strain>
    </source>
</reference>
<sequence length="511" mass="58267">MATVTAEDIRTVAERVRAAAEIVAPYERREPYDFEVFEPLMKMVPKERVPCDPPPRRPHETDREYHLAWRSHYNIWLLQKIDDYFKVKGGRLLSPSSDIDDDDDVRAQTALRNQEKVLRGMDIVDWEFLRRPMVHEEHEKFEIPPEFWERQRRETRDKEFPNDSSANVDVRRSRNNNMALSSFSGSPQGPRRHSSNIQRSIENSEEPAAEQLEIDGSAIRPSIEQPHERPQSGKEMESSRISSLPNPEPTRKRKQTSLPVEDGTVETSTKRQRTDKRPQLSTSPDTAGHKRKRDGEEPLDEPSSTGISKQPSDKKRRLDAQWKIQPPQKRKRGSQANGEESQGSRLGDEVPGSKRRRWNTVEVTNIEQSAQHAFTTVGSGRTLARASPLRITRARRRQLSGEDAQLLQLDQRGKPDVQEPKHSAPEPAQDRTLTSQNSRRLKAPASIDVNNSRRTKATRGIRRASTKVSTKDSTTTETTKVTTKATTSTMAKTISRSASSRTRGKDRPLFT</sequence>
<evidence type="ECO:0000313" key="3">
    <source>
        <dbReference type="Proteomes" id="UP000024376"/>
    </source>
</evidence>
<evidence type="ECO:0000313" key="2">
    <source>
        <dbReference type="EMBL" id="ETS02376.1"/>
    </source>
</evidence>